<dbReference type="EMBL" id="SJCY01000001">
    <property type="protein sequence ID" value="TDG37700.1"/>
    <property type="molecule type" value="Genomic_DNA"/>
</dbReference>
<name>A0A4R5MPC2_9SPHI</name>
<proteinExistence type="predicted"/>
<gene>
    <name evidence="1" type="ORF">EZJ43_00990</name>
</gene>
<dbReference type="Proteomes" id="UP000295668">
    <property type="component" value="Unassembled WGS sequence"/>
</dbReference>
<reference evidence="1 2" key="1">
    <citation type="submission" date="2019-02" db="EMBL/GenBank/DDBJ databases">
        <title>Pedobacter sp. nov., a novel speices isolated from soil of pinguins habitat in Antarcitica.</title>
        <authorList>
            <person name="He R.-H."/>
        </authorList>
    </citation>
    <scope>NUCLEOTIDE SEQUENCE [LARGE SCALE GENOMIC DNA]</scope>
    <source>
        <strain evidence="1 2">E01020</strain>
    </source>
</reference>
<keyword evidence="2" id="KW-1185">Reference proteome</keyword>
<dbReference type="RefSeq" id="WP_133260788.1">
    <property type="nucleotide sequence ID" value="NZ_SJCY01000001.1"/>
</dbReference>
<evidence type="ECO:0000313" key="2">
    <source>
        <dbReference type="Proteomes" id="UP000295668"/>
    </source>
</evidence>
<dbReference type="AlphaFoldDB" id="A0A4R5MPC2"/>
<comment type="caution">
    <text evidence="1">The sequence shown here is derived from an EMBL/GenBank/DDBJ whole genome shotgun (WGS) entry which is preliminary data.</text>
</comment>
<organism evidence="1 2">
    <name type="scientific">Pedobacter changchengzhani</name>
    <dbReference type="NCBI Taxonomy" id="2529274"/>
    <lineage>
        <taxon>Bacteria</taxon>
        <taxon>Pseudomonadati</taxon>
        <taxon>Bacteroidota</taxon>
        <taxon>Sphingobacteriia</taxon>
        <taxon>Sphingobacteriales</taxon>
        <taxon>Sphingobacteriaceae</taxon>
        <taxon>Pedobacter</taxon>
    </lineage>
</organism>
<evidence type="ECO:0000313" key="1">
    <source>
        <dbReference type="EMBL" id="TDG37700.1"/>
    </source>
</evidence>
<sequence length="384" mass="45144">MISSIKKYFIRKTYDVIFYYPQHFNRNENGENPYFEKLISSCVKNNFSYLLLEEPDRGTKYPRSKKATKFDFWFYLIIIFKKIIPSSLFKNYLAKELSIAKVISLLSLNRFKANTYITISNAKINFLSGLNSRANVFDLQHGVIYSWHPGYFNRDFSLHQLLRPKKINFLVSGTSFKHVFCINEDFCNYKTSDSVSVIGNVLSEDITYSKRKFSSILYTLQITDDLTTKEIDDEKIELVSFIKSIASFFIENKLSLILKNHPRFNDDFFLNSLQGKFFFVEISKKNMNDVASEIFLHLTKSSTSIFELAQRGIPSLLVQNEVGSKIFIDEYKYPIKTSDICKQTNEYLQNRIRYMEDQKRVIEWVSGFYEPYNEEAFIEILTQT</sequence>
<protein>
    <submittedName>
        <fullName evidence="1">Uncharacterized protein</fullName>
    </submittedName>
</protein>
<accession>A0A4R5MPC2</accession>